<dbReference type="RefSeq" id="WP_311669561.1">
    <property type="nucleotide sequence ID" value="NZ_JAVREO010000017.1"/>
</dbReference>
<organism evidence="1 2">
    <name type="scientific">Streptomyces chisholmiae</name>
    <dbReference type="NCBI Taxonomy" id="3075540"/>
    <lineage>
        <taxon>Bacteria</taxon>
        <taxon>Bacillati</taxon>
        <taxon>Actinomycetota</taxon>
        <taxon>Actinomycetes</taxon>
        <taxon>Kitasatosporales</taxon>
        <taxon>Streptomycetaceae</taxon>
        <taxon>Streptomyces</taxon>
    </lineage>
</organism>
<keyword evidence="2" id="KW-1185">Reference proteome</keyword>
<evidence type="ECO:0000313" key="1">
    <source>
        <dbReference type="EMBL" id="MDT0269478.1"/>
    </source>
</evidence>
<dbReference type="Proteomes" id="UP001183410">
    <property type="component" value="Unassembled WGS sequence"/>
</dbReference>
<dbReference type="EMBL" id="JAVREO010000017">
    <property type="protein sequence ID" value="MDT0269478.1"/>
    <property type="molecule type" value="Genomic_DNA"/>
</dbReference>
<gene>
    <name evidence="1" type="ORF">RM844_24665</name>
</gene>
<comment type="caution">
    <text evidence="1">The sequence shown here is derived from an EMBL/GenBank/DDBJ whole genome shotgun (WGS) entry which is preliminary data.</text>
</comment>
<reference evidence="2" key="1">
    <citation type="submission" date="2023-07" db="EMBL/GenBank/DDBJ databases">
        <title>30 novel species of actinomycetes from the DSMZ collection.</title>
        <authorList>
            <person name="Nouioui I."/>
        </authorList>
    </citation>
    <scope>NUCLEOTIDE SEQUENCE [LARGE SCALE GENOMIC DNA]</scope>
    <source>
        <strain evidence="2">DSM 44915</strain>
    </source>
</reference>
<proteinExistence type="predicted"/>
<name>A0ABU2JWU2_9ACTN</name>
<sequence>MQTELPYPAWLPTADQGARVLPCGRWFDAVRAGGPEGARAIARLGDRTGPVIHLPAEHAMFWLVPVGAAEGWRLPGIAVLGAGERLTVPPPSRSEGPCARWLIPPRGFCLTDPAVLHAVLAVVAVGGRRPPDAYRTVECHIGGHRSCTKAVAPPPPVGIPVIYLACDCWCHQH</sequence>
<protein>
    <submittedName>
        <fullName evidence="1">Uncharacterized protein</fullName>
    </submittedName>
</protein>
<evidence type="ECO:0000313" key="2">
    <source>
        <dbReference type="Proteomes" id="UP001183410"/>
    </source>
</evidence>
<accession>A0ABU2JWU2</accession>